<keyword evidence="2" id="KW-1185">Reference proteome</keyword>
<dbReference type="Proteomes" id="UP000201500">
    <property type="component" value="Segment"/>
</dbReference>
<reference evidence="1 2" key="1">
    <citation type="journal article" date="2015" name="Genome Announc.">
        <title>Genome Sequences of Cluster G Mycobacteriophages Cambiare, FlagStaff, and MOOREtheMARYer.</title>
        <authorList>
            <person name="Pope W.H."/>
            <person name="Augustine D.A."/>
            <person name="Carroll D.C."/>
            <person name="Duncan J.C."/>
            <person name="Harwi K.M."/>
            <person name="Howry R."/>
            <person name="Jagessar B."/>
            <person name="Lum B.A."/>
            <person name="Meinert J.W."/>
            <person name="Migliozzi J.S."/>
            <person name="Milliken K.A."/>
            <person name="Mitchell C.J."/>
            <person name="Nalatwad A.S."/>
            <person name="Orlandini K.C."/>
            <person name="Rhein M.J."/>
            <person name="Saravanan V."/>
            <person name="Seese B.A."/>
            <person name="Schiebel J.G."/>
            <person name="Thomas K.B."/>
            <person name="Adkins N.L."/>
            <person name="Cohen K.L."/>
            <person name="Iyengar V.B."/>
            <person name="Kim H."/>
            <person name="Kramer Z.J."/>
            <person name="Montgomery M.T."/>
            <person name="Schafer C.E."/>
            <person name="Wilkes K.E."/>
            <person name="Grubb S.R."/>
            <person name="Warner M.H."/>
            <person name="Bowman C.A."/>
            <person name="Russell D.A."/>
            <person name="Hatfull G.F."/>
        </authorList>
    </citation>
    <scope>NUCLEOTIDE SEQUENCE [LARGE SCALE GENOMIC DNA]</scope>
</reference>
<organism evidence="1 2">
    <name type="scientific">Mycobacterium phage Cambiare</name>
    <dbReference type="NCBI Taxonomy" id="1647305"/>
    <lineage>
        <taxon>Viruses</taxon>
        <taxon>Duplodnaviria</taxon>
        <taxon>Heunggongvirae</taxon>
        <taxon>Uroviricota</taxon>
        <taxon>Caudoviricetes</taxon>
        <taxon>Gclasvirinae</taxon>
        <taxon>Avocadovirus</taxon>
        <taxon>Avocadovirus cambiare</taxon>
    </lineage>
</organism>
<proteinExistence type="predicted"/>
<evidence type="ECO:0000313" key="1">
    <source>
        <dbReference type="EMBL" id="AKF14538.1"/>
    </source>
</evidence>
<dbReference type="RefSeq" id="YP_009209518.1">
    <property type="nucleotide sequence ID" value="NC_028922.1"/>
</dbReference>
<sequence>MAGEDDVFHTEAIYGAATRQPLVKVFIGKATLMVPTDDARAMGEALITTAFAADADAYLVEYLTETINLPLPKAVAMLQDFRRWRLERAK</sequence>
<dbReference type="KEGG" id="vg:26635932"/>
<dbReference type="GeneID" id="26635932"/>
<accession>A0A0F6WEC3</accession>
<dbReference type="EMBL" id="KR080198">
    <property type="protein sequence ID" value="AKF14538.1"/>
    <property type="molecule type" value="Genomic_DNA"/>
</dbReference>
<protein>
    <submittedName>
        <fullName evidence="1">Uncharacterized protein</fullName>
    </submittedName>
</protein>
<evidence type="ECO:0000313" key="2">
    <source>
        <dbReference type="Proteomes" id="UP000201500"/>
    </source>
</evidence>
<gene>
    <name evidence="1" type="primary">36</name>
    <name evidence="1" type="ORF">SEA_CAMBIARE_36</name>
</gene>
<name>A0A0F6WEC3_9CAUD</name>
<dbReference type="OrthoDB" id="36611at10239"/>